<dbReference type="GO" id="GO:0071164">
    <property type="term" value="F:RNA cap trimethylguanosine synthase activity"/>
    <property type="evidence" value="ECO:0007669"/>
    <property type="project" value="TreeGrafter"/>
</dbReference>
<dbReference type="Proteomes" id="UP001152885">
    <property type="component" value="Unassembled WGS sequence"/>
</dbReference>
<feature type="compositionally biased region" description="Polar residues" evidence="8">
    <location>
        <begin position="9"/>
        <end position="31"/>
    </location>
</feature>
<dbReference type="Gene3D" id="3.40.50.150">
    <property type="entry name" value="Vaccinia Virus protein VP39"/>
    <property type="match status" value="1"/>
</dbReference>
<dbReference type="GO" id="GO:0005634">
    <property type="term" value="C:nucleus"/>
    <property type="evidence" value="ECO:0007669"/>
    <property type="project" value="TreeGrafter"/>
</dbReference>
<evidence type="ECO:0000256" key="8">
    <source>
        <dbReference type="SAM" id="MobiDB-lite"/>
    </source>
</evidence>
<dbReference type="InterPro" id="IPR019012">
    <property type="entry name" value="RNA_cap_Gua-N2-MeTrfase"/>
</dbReference>
<evidence type="ECO:0000313" key="10">
    <source>
        <dbReference type="Proteomes" id="UP001152885"/>
    </source>
</evidence>
<proteinExistence type="inferred from homology"/>
<evidence type="ECO:0000256" key="5">
    <source>
        <dbReference type="ARBA" id="ARBA00048763"/>
    </source>
</evidence>
<evidence type="ECO:0000256" key="6">
    <source>
        <dbReference type="ARBA" id="ARBA00049075"/>
    </source>
</evidence>
<dbReference type="OrthoDB" id="194443at2759"/>
<keyword evidence="10" id="KW-1185">Reference proteome</keyword>
<evidence type="ECO:0000256" key="2">
    <source>
        <dbReference type="ARBA" id="ARBA00025783"/>
    </source>
</evidence>
<dbReference type="EMBL" id="CANTUO010000002">
    <property type="protein sequence ID" value="CAI5757978.1"/>
    <property type="molecule type" value="Genomic_DNA"/>
</dbReference>
<dbReference type="SUPFAM" id="SSF53335">
    <property type="entry name" value="S-adenosyl-L-methionine-dependent methyltransferases"/>
    <property type="match status" value="1"/>
</dbReference>
<dbReference type="PANTHER" id="PTHR14741:SF32">
    <property type="entry name" value="TRIMETHYLGUANOSINE SYNTHASE"/>
    <property type="match status" value="1"/>
</dbReference>
<evidence type="ECO:0000256" key="1">
    <source>
        <dbReference type="ARBA" id="ARBA00018517"/>
    </source>
</evidence>
<dbReference type="InterPro" id="IPR029063">
    <property type="entry name" value="SAM-dependent_MTases_sf"/>
</dbReference>
<evidence type="ECO:0000256" key="4">
    <source>
        <dbReference type="ARBA" id="ARBA00048740"/>
    </source>
</evidence>
<organism evidence="9 10">
    <name type="scientific">Candida verbasci</name>
    <dbReference type="NCBI Taxonomy" id="1227364"/>
    <lineage>
        <taxon>Eukaryota</taxon>
        <taxon>Fungi</taxon>
        <taxon>Dikarya</taxon>
        <taxon>Ascomycota</taxon>
        <taxon>Saccharomycotina</taxon>
        <taxon>Pichiomycetes</taxon>
        <taxon>Debaryomycetaceae</taxon>
        <taxon>Candida/Lodderomyces clade</taxon>
        <taxon>Candida</taxon>
    </lineage>
</organism>
<comment type="catalytic activity">
    <reaction evidence="3">
        <text>a 5'-end (N(2),N(7)-dimethyl 5'-triphosphoguanosine)-ribonucleoside in snoRNA + S-adenosyl-L-methionine = a 5'-end (N(2),N(2),N(7)-trimethyl 5'-triphosphoguanosine)-ribonucleoside in snoRNA + S-adenosyl-L-homocysteine + H(+)</text>
        <dbReference type="Rhea" id="RHEA:78507"/>
        <dbReference type="Rhea" id="RHEA-COMP:19088"/>
        <dbReference type="Rhea" id="RHEA-COMP:19090"/>
        <dbReference type="ChEBI" id="CHEBI:15378"/>
        <dbReference type="ChEBI" id="CHEBI:57856"/>
        <dbReference type="ChEBI" id="CHEBI:59789"/>
        <dbReference type="ChEBI" id="CHEBI:167623"/>
        <dbReference type="ChEBI" id="CHEBI:172880"/>
    </reaction>
    <physiologicalReaction direction="left-to-right" evidence="3">
        <dbReference type="Rhea" id="RHEA:78508"/>
    </physiologicalReaction>
</comment>
<dbReference type="AlphaFoldDB" id="A0A9W4TTF0"/>
<sequence>MKKIEDVQSDTPSETSSKTASNITKPETSGKITKKKKKNRNQKKRQLRKLKKQLIENHNIDSSGDEYYSTHEWFEEEKALYNEGYDDGYQAGLDAGLYERRDIVYYNDELLTHDYDSLPSNVKKFWSRRYDLFSRFDDGICLNEVLWYSVTPEVTAENIADYLYKLNPDAKNILDLCCGGGGNTIQFALKFENVMAIDINSTHLHCTRHNCEVYEVGDKLLTLQGDWNQLAKNFKWVPFEYETKPFDFIFCSPPWGGTDYDRSSFDVYDMEPFSLPDLLHQCYKFSNNIALYLPKSSNIGQLNSASEEVFGDADTYRIENIYDKTGKRILAIMVVWANLV</sequence>
<comment type="similarity">
    <text evidence="2">Belongs to the methyltransferase superfamily. Trimethylguanosine synthase family.</text>
</comment>
<protein>
    <recommendedName>
        <fullName evidence="1">Trimethylguanosine synthase</fullName>
    </recommendedName>
    <alternativeName>
        <fullName evidence="7">Cap-specific guanine-N(2) methyltransferase</fullName>
    </alternativeName>
</protein>
<dbReference type="CDD" id="cd02440">
    <property type="entry name" value="AdoMet_MTases"/>
    <property type="match status" value="1"/>
</dbReference>
<comment type="catalytic activity">
    <reaction evidence="4">
        <text>a 5'-end (N(7)-methyl 5'-triphosphoguanosine)-ribonucleoside in snoRNA + S-adenosyl-L-methionine = a 5'-end (N(2),N(7)-dimethyl 5'-triphosphoguanosine)-ribonucleoside in snoRNA + S-adenosyl-L-homocysteine + H(+)</text>
        <dbReference type="Rhea" id="RHEA:78475"/>
        <dbReference type="Rhea" id="RHEA-COMP:19086"/>
        <dbReference type="Rhea" id="RHEA-COMP:19088"/>
        <dbReference type="ChEBI" id="CHEBI:15378"/>
        <dbReference type="ChEBI" id="CHEBI:57856"/>
        <dbReference type="ChEBI" id="CHEBI:59789"/>
        <dbReference type="ChEBI" id="CHEBI:156461"/>
        <dbReference type="ChEBI" id="CHEBI:172880"/>
    </reaction>
    <physiologicalReaction direction="left-to-right" evidence="4">
        <dbReference type="Rhea" id="RHEA:78476"/>
    </physiologicalReaction>
</comment>
<comment type="catalytic activity">
    <reaction evidence="5">
        <text>a 5'-end (N(2),N(7)-dimethyl 5'-triphosphoguanosine)-ribonucleoside in snRNA + S-adenosyl-L-methionine = a 5'-end (N(2),N(2),N(7)-trimethyl 5'-triphosphoguanosine)-ribonucleoside in snRNA + S-adenosyl-L-homocysteine + H(+)</text>
        <dbReference type="Rhea" id="RHEA:78479"/>
        <dbReference type="Rhea" id="RHEA-COMP:19087"/>
        <dbReference type="Rhea" id="RHEA-COMP:19089"/>
        <dbReference type="ChEBI" id="CHEBI:15378"/>
        <dbReference type="ChEBI" id="CHEBI:57856"/>
        <dbReference type="ChEBI" id="CHEBI:59789"/>
        <dbReference type="ChEBI" id="CHEBI:167623"/>
        <dbReference type="ChEBI" id="CHEBI:172880"/>
    </reaction>
    <physiologicalReaction direction="left-to-right" evidence="5">
        <dbReference type="Rhea" id="RHEA:78480"/>
    </physiologicalReaction>
</comment>
<accession>A0A9W4TTF0</accession>
<name>A0A9W4TTF0_9ASCO</name>
<evidence type="ECO:0000256" key="7">
    <source>
        <dbReference type="ARBA" id="ARBA00049790"/>
    </source>
</evidence>
<comment type="catalytic activity">
    <reaction evidence="6">
        <text>a 5'-end (N(7)-methyl 5'-triphosphoguanosine)-ribonucleoside in snRNA + S-adenosyl-L-methionine = a 5'-end (N(2),N(7)-dimethyl 5'-triphosphoguanosine)-ribonucleoside in snRNA + S-adenosyl-L-homocysteine + H(+)</text>
        <dbReference type="Rhea" id="RHEA:78471"/>
        <dbReference type="Rhea" id="RHEA-COMP:19085"/>
        <dbReference type="Rhea" id="RHEA-COMP:19087"/>
        <dbReference type="ChEBI" id="CHEBI:15378"/>
        <dbReference type="ChEBI" id="CHEBI:57856"/>
        <dbReference type="ChEBI" id="CHEBI:59789"/>
        <dbReference type="ChEBI" id="CHEBI:156461"/>
        <dbReference type="ChEBI" id="CHEBI:172880"/>
    </reaction>
    <physiologicalReaction direction="left-to-right" evidence="6">
        <dbReference type="Rhea" id="RHEA:78472"/>
    </physiologicalReaction>
</comment>
<evidence type="ECO:0000313" key="9">
    <source>
        <dbReference type="EMBL" id="CAI5757978.1"/>
    </source>
</evidence>
<evidence type="ECO:0000256" key="3">
    <source>
        <dbReference type="ARBA" id="ARBA00047418"/>
    </source>
</evidence>
<gene>
    <name evidence="9" type="ORF">CANVERA_P2490</name>
</gene>
<reference evidence="9" key="1">
    <citation type="submission" date="2022-12" db="EMBL/GenBank/DDBJ databases">
        <authorList>
            <person name="Brejova B."/>
        </authorList>
    </citation>
    <scope>NUCLEOTIDE SEQUENCE</scope>
</reference>
<dbReference type="PANTHER" id="PTHR14741">
    <property type="entry name" value="S-ADENOSYLMETHIONINE-DEPENDENT METHYLTRANSFERASE RELATED"/>
    <property type="match status" value="1"/>
</dbReference>
<comment type="caution">
    <text evidence="9">The sequence shown here is derived from an EMBL/GenBank/DDBJ whole genome shotgun (WGS) entry which is preliminary data.</text>
</comment>
<dbReference type="Pfam" id="PF09445">
    <property type="entry name" value="Methyltransf_15"/>
    <property type="match status" value="1"/>
</dbReference>
<feature type="region of interest" description="Disordered" evidence="8">
    <location>
        <begin position="1"/>
        <end position="46"/>
    </location>
</feature>
<feature type="compositionally biased region" description="Basic residues" evidence="8">
    <location>
        <begin position="32"/>
        <end position="46"/>
    </location>
</feature>